<feature type="region of interest" description="Disordered" evidence="2">
    <location>
        <begin position="257"/>
        <end position="331"/>
    </location>
</feature>
<keyword evidence="5" id="KW-1185">Reference proteome</keyword>
<protein>
    <recommendedName>
        <fullName evidence="3">PWI domain-containing protein</fullName>
    </recommendedName>
</protein>
<proteinExistence type="predicted"/>
<dbReference type="PANTHER" id="PTHR23148">
    <property type="entry name" value="SERINE/ARGININE REGULATED NUCLEAR MATRIX PROTEIN"/>
    <property type="match status" value="1"/>
</dbReference>
<dbReference type="GO" id="GO:0006397">
    <property type="term" value="P:mRNA processing"/>
    <property type="evidence" value="ECO:0007669"/>
    <property type="project" value="UniProtKB-KW"/>
</dbReference>
<evidence type="ECO:0000313" key="4">
    <source>
        <dbReference type="EMBL" id="KJE91531.1"/>
    </source>
</evidence>
<feature type="compositionally biased region" description="Low complexity" evidence="2">
    <location>
        <begin position="298"/>
        <end position="331"/>
    </location>
</feature>
<dbReference type="InParanoid" id="A0A0D2U8Y8"/>
<evidence type="ECO:0000313" key="5">
    <source>
        <dbReference type="Proteomes" id="UP000008743"/>
    </source>
</evidence>
<dbReference type="InterPro" id="IPR036483">
    <property type="entry name" value="PWI_dom_sf"/>
</dbReference>
<dbReference type="GO" id="GO:0003723">
    <property type="term" value="F:RNA binding"/>
    <property type="evidence" value="ECO:0007669"/>
    <property type="project" value="TreeGrafter"/>
</dbReference>
<dbReference type="Pfam" id="PF01480">
    <property type="entry name" value="PWI"/>
    <property type="match status" value="1"/>
</dbReference>
<dbReference type="Proteomes" id="UP000008743">
    <property type="component" value="Unassembled WGS sequence"/>
</dbReference>
<dbReference type="PROSITE" id="PS51025">
    <property type="entry name" value="PWI"/>
    <property type="match status" value="1"/>
</dbReference>
<keyword evidence="1" id="KW-0507">mRNA processing</keyword>
<dbReference type="AlphaFoldDB" id="A0A0D2U8Y8"/>
<organism evidence="4 5">
    <name type="scientific">Capsaspora owczarzaki (strain ATCC 30864)</name>
    <dbReference type="NCBI Taxonomy" id="595528"/>
    <lineage>
        <taxon>Eukaryota</taxon>
        <taxon>Filasterea</taxon>
        <taxon>Capsaspora</taxon>
    </lineage>
</organism>
<feature type="compositionally biased region" description="Basic residues" evidence="2">
    <location>
        <begin position="156"/>
        <end position="229"/>
    </location>
</feature>
<dbReference type="GO" id="GO:0048024">
    <property type="term" value="P:regulation of mRNA splicing, via spliceosome"/>
    <property type="evidence" value="ECO:0007669"/>
    <property type="project" value="TreeGrafter"/>
</dbReference>
<dbReference type="STRING" id="595528.A0A0D2U8Y8"/>
<dbReference type="InterPro" id="IPR052225">
    <property type="entry name" value="Ser/Arg_repetitive_matrix"/>
</dbReference>
<evidence type="ECO:0000256" key="2">
    <source>
        <dbReference type="SAM" id="MobiDB-lite"/>
    </source>
</evidence>
<reference evidence="5" key="1">
    <citation type="submission" date="2011-02" db="EMBL/GenBank/DDBJ databases">
        <title>The Genome Sequence of Capsaspora owczarzaki ATCC 30864.</title>
        <authorList>
            <person name="Russ C."/>
            <person name="Cuomo C."/>
            <person name="Burger G."/>
            <person name="Gray M.W."/>
            <person name="Holland P.W.H."/>
            <person name="King N."/>
            <person name="Lang F.B.F."/>
            <person name="Roger A.J."/>
            <person name="Ruiz-Trillo I."/>
            <person name="Young S.K."/>
            <person name="Zeng Q."/>
            <person name="Gargeya S."/>
            <person name="Alvarado L."/>
            <person name="Berlin A."/>
            <person name="Chapman S.B."/>
            <person name="Chen Z."/>
            <person name="Freedman E."/>
            <person name="Gellesch M."/>
            <person name="Goldberg J."/>
            <person name="Griggs A."/>
            <person name="Gujja S."/>
            <person name="Heilman E."/>
            <person name="Heiman D."/>
            <person name="Howarth C."/>
            <person name="Mehta T."/>
            <person name="Neiman D."/>
            <person name="Pearson M."/>
            <person name="Roberts A."/>
            <person name="Saif S."/>
            <person name="Shea T."/>
            <person name="Shenoy N."/>
            <person name="Sisk P."/>
            <person name="Stolte C."/>
            <person name="Sykes S."/>
            <person name="White J."/>
            <person name="Yandava C."/>
            <person name="Haas B."/>
            <person name="Nusbaum C."/>
            <person name="Birren B."/>
        </authorList>
    </citation>
    <scope>NUCLEOTIDE SEQUENCE</scope>
    <source>
        <strain evidence="5">ATCC 30864</strain>
    </source>
</reference>
<feature type="domain" description="PWI" evidence="3">
    <location>
        <begin position="1"/>
        <end position="96"/>
    </location>
</feature>
<accession>A0A0D2U8Y8</accession>
<dbReference type="eggNOG" id="KOG2146">
    <property type="taxonomic scope" value="Eukaryota"/>
</dbReference>
<feature type="region of interest" description="Disordered" evidence="2">
    <location>
        <begin position="121"/>
        <end position="235"/>
    </location>
</feature>
<gene>
    <name evidence="4" type="ORF">CAOG_002659</name>
</gene>
<dbReference type="EMBL" id="KE346362">
    <property type="protein sequence ID" value="KJE91531.1"/>
    <property type="molecule type" value="Genomic_DNA"/>
</dbReference>
<dbReference type="GO" id="GO:0005681">
    <property type="term" value="C:spliceosomal complex"/>
    <property type="evidence" value="ECO:0007669"/>
    <property type="project" value="TreeGrafter"/>
</dbReference>
<evidence type="ECO:0000259" key="3">
    <source>
        <dbReference type="PROSITE" id="PS51025"/>
    </source>
</evidence>
<dbReference type="PANTHER" id="PTHR23148:SF0">
    <property type="entry name" value="SERINE_ARGININE REPETITIVE MATRIX PROTEIN 1"/>
    <property type="match status" value="1"/>
</dbReference>
<dbReference type="SUPFAM" id="SSF101233">
    <property type="entry name" value="PWI domain"/>
    <property type="match status" value="1"/>
</dbReference>
<dbReference type="OrthoDB" id="163257at2759"/>
<evidence type="ECO:0000256" key="1">
    <source>
        <dbReference type="ARBA" id="ARBA00022664"/>
    </source>
</evidence>
<dbReference type="InterPro" id="IPR002483">
    <property type="entry name" value="PWI_dom"/>
</dbReference>
<name>A0A0D2U8Y8_CAPO3</name>
<dbReference type="Gene3D" id="1.20.1390.10">
    <property type="entry name" value="PWI domain"/>
    <property type="match status" value="1"/>
</dbReference>
<sequence length="331" mass="37412">MRRVCVRVCERVSWTEGTRCSIFVLFDGSLFVSPFARCSHPSLIFLVLQFPDPRKMQLNLTGFLEGNTPDFMLELWKLLLSAQSSPGGVPQQLIEQKKQEILQRKVEMQRLQEAIKAKALATAASTVEEKPTLDLSIRAPASGTSEPSRERQPSPSHRRRSASPRRHRSRSRSPKRRSQRSRSRSRSPKRRSRHSRSRSRSRSRSPKKRQSRRSRSRSRSRSPRRRSHVHDRARDRLVAAATDRALVHDRPLPDATVVTRSRGIRPVDHTVTALPRSRSRSPGHDRKRSSSSRKSESTETAPSTESEPVDATASAAATEETPAAAPMDATE</sequence>
<feature type="compositionally biased region" description="Basic residues" evidence="2">
    <location>
        <begin position="277"/>
        <end position="291"/>
    </location>
</feature>